<evidence type="ECO:0000256" key="1">
    <source>
        <dbReference type="SAM" id="MobiDB-lite"/>
    </source>
</evidence>
<evidence type="ECO:0000313" key="3">
    <source>
        <dbReference type="Proteomes" id="UP001153069"/>
    </source>
</evidence>
<dbReference type="EMBL" id="CAICTM010000547">
    <property type="protein sequence ID" value="CAB9512663.1"/>
    <property type="molecule type" value="Genomic_DNA"/>
</dbReference>
<sequence length="287" mass="32328">MKRQDYHHNKAQEQDNIPQRPFRRLSGCSNGLRSSCTLFSVKEDDCCNYNTNKKCLKDAPPKKPCSASTIMDDTSTVPTYLDDNESMFSEGGGSVKFPTPSQKAHYEQVKAREAPNAKASTVPIDATTDNIILQQRKRMVEGYWETLRQRDLDQWRNLVTDDYQMVCVGSRGKVTRVLTHKEILPAARAVFDALPDFKFMYRDIQEHKELPGCLVLKELVASGTHTGAPFALGPLPPIPATGKFIVLDECENHFHFDPHTNKIRKMEEIAMGEITGIPGVYALLSRP</sequence>
<name>A0A9N8HF36_9STRA</name>
<dbReference type="Gene3D" id="3.10.450.50">
    <property type="match status" value="1"/>
</dbReference>
<feature type="compositionally biased region" description="Basic and acidic residues" evidence="1">
    <location>
        <begin position="1"/>
        <end position="13"/>
    </location>
</feature>
<dbReference type="SUPFAM" id="SSF54427">
    <property type="entry name" value="NTF2-like"/>
    <property type="match status" value="1"/>
</dbReference>
<dbReference type="Proteomes" id="UP001153069">
    <property type="component" value="Unassembled WGS sequence"/>
</dbReference>
<dbReference type="InterPro" id="IPR032710">
    <property type="entry name" value="NTF2-like_dom_sf"/>
</dbReference>
<dbReference type="AlphaFoldDB" id="A0A9N8HF36"/>
<reference evidence="2" key="1">
    <citation type="submission" date="2020-06" db="EMBL/GenBank/DDBJ databases">
        <authorList>
            <consortium name="Plant Systems Biology data submission"/>
        </authorList>
    </citation>
    <scope>NUCLEOTIDE SEQUENCE</scope>
    <source>
        <strain evidence="2">D6</strain>
    </source>
</reference>
<keyword evidence="3" id="KW-1185">Reference proteome</keyword>
<proteinExistence type="predicted"/>
<comment type="caution">
    <text evidence="2">The sequence shown here is derived from an EMBL/GenBank/DDBJ whole genome shotgun (WGS) entry which is preliminary data.</text>
</comment>
<evidence type="ECO:0000313" key="2">
    <source>
        <dbReference type="EMBL" id="CAB9512663.1"/>
    </source>
</evidence>
<protein>
    <submittedName>
        <fullName evidence="2">Uncharacterized protein</fullName>
    </submittedName>
</protein>
<accession>A0A9N8HF36</accession>
<feature type="region of interest" description="Disordered" evidence="1">
    <location>
        <begin position="1"/>
        <end position="21"/>
    </location>
</feature>
<gene>
    <name evidence="2" type="ORF">SEMRO_548_G164430.1</name>
</gene>
<organism evidence="2 3">
    <name type="scientific">Seminavis robusta</name>
    <dbReference type="NCBI Taxonomy" id="568900"/>
    <lineage>
        <taxon>Eukaryota</taxon>
        <taxon>Sar</taxon>
        <taxon>Stramenopiles</taxon>
        <taxon>Ochrophyta</taxon>
        <taxon>Bacillariophyta</taxon>
        <taxon>Bacillariophyceae</taxon>
        <taxon>Bacillariophycidae</taxon>
        <taxon>Naviculales</taxon>
        <taxon>Naviculaceae</taxon>
        <taxon>Seminavis</taxon>
    </lineage>
</organism>